<evidence type="ECO:0000313" key="1">
    <source>
        <dbReference type="EMBL" id="KAI7792814.1"/>
    </source>
</evidence>
<accession>A0A9W7WBJ3</accession>
<proteinExistence type="predicted"/>
<reference evidence="1" key="1">
    <citation type="submission" date="2021-02" db="EMBL/GenBank/DDBJ databases">
        <title>Comparative genomics reveals that relaxation of natural selection precedes convergent phenotypic evolution of cavefish.</title>
        <authorList>
            <person name="Peng Z."/>
        </authorList>
    </citation>
    <scope>NUCLEOTIDE SEQUENCE</scope>
    <source>
        <tissue evidence="1">Muscle</tissue>
    </source>
</reference>
<comment type="caution">
    <text evidence="1">The sequence shown here is derived from an EMBL/GenBank/DDBJ whole genome shotgun (WGS) entry which is preliminary data.</text>
</comment>
<dbReference type="AlphaFoldDB" id="A0A9W7WBJ3"/>
<name>A0A9W7WBJ3_TRIRA</name>
<feature type="non-terminal residue" evidence="1">
    <location>
        <position position="52"/>
    </location>
</feature>
<sequence>GVNRPLKRMKEQMLFSTVMGACFTHCLSRLLKEPAQKLLSTMDLTGTIVQIL</sequence>
<protein>
    <submittedName>
        <fullName evidence="1">Uncharacterized protein</fullName>
    </submittedName>
</protein>
<dbReference type="Proteomes" id="UP001059041">
    <property type="component" value="Linkage Group LG23"/>
</dbReference>
<dbReference type="EMBL" id="JAFHDT010000023">
    <property type="protein sequence ID" value="KAI7792814.1"/>
    <property type="molecule type" value="Genomic_DNA"/>
</dbReference>
<organism evidence="1 2">
    <name type="scientific">Triplophysa rosa</name>
    <name type="common">Cave loach</name>
    <dbReference type="NCBI Taxonomy" id="992332"/>
    <lineage>
        <taxon>Eukaryota</taxon>
        <taxon>Metazoa</taxon>
        <taxon>Chordata</taxon>
        <taxon>Craniata</taxon>
        <taxon>Vertebrata</taxon>
        <taxon>Euteleostomi</taxon>
        <taxon>Actinopterygii</taxon>
        <taxon>Neopterygii</taxon>
        <taxon>Teleostei</taxon>
        <taxon>Ostariophysi</taxon>
        <taxon>Cypriniformes</taxon>
        <taxon>Nemacheilidae</taxon>
        <taxon>Triplophysa</taxon>
    </lineage>
</organism>
<keyword evidence="2" id="KW-1185">Reference proteome</keyword>
<gene>
    <name evidence="1" type="ORF">IRJ41_019201</name>
</gene>
<evidence type="ECO:0000313" key="2">
    <source>
        <dbReference type="Proteomes" id="UP001059041"/>
    </source>
</evidence>